<reference evidence="1 2" key="1">
    <citation type="submission" date="2019-01" db="EMBL/GenBank/DDBJ databases">
        <title>Nocardioides guangzhouensis sp. nov., an actinobacterium isolated from soil.</title>
        <authorList>
            <person name="Fu Y."/>
            <person name="Cai Y."/>
            <person name="Lin Z."/>
            <person name="Chen P."/>
        </authorList>
    </citation>
    <scope>NUCLEOTIDE SEQUENCE [LARGE SCALE GENOMIC DNA]</scope>
    <source>
        <strain evidence="1 2">130</strain>
    </source>
</reference>
<evidence type="ECO:0000313" key="1">
    <source>
        <dbReference type="EMBL" id="RYP88629.1"/>
    </source>
</evidence>
<keyword evidence="2" id="KW-1185">Reference proteome</keyword>
<organism evidence="1 2">
    <name type="scientific">Nocardioides guangzhouensis</name>
    <dbReference type="NCBI Taxonomy" id="2497878"/>
    <lineage>
        <taxon>Bacteria</taxon>
        <taxon>Bacillati</taxon>
        <taxon>Actinomycetota</taxon>
        <taxon>Actinomycetes</taxon>
        <taxon>Propionibacteriales</taxon>
        <taxon>Nocardioidaceae</taxon>
        <taxon>Nocardioides</taxon>
    </lineage>
</organism>
<sequence length="64" mass="6723">MADQYDVDLQDPVLLDEIRLLTDVVVAATASPVPLTPEAVDDLLTQDPLGTGAADDAHRVRGPG</sequence>
<gene>
    <name evidence="1" type="ORF">EKO23_01705</name>
</gene>
<dbReference type="Proteomes" id="UP000295198">
    <property type="component" value="Unassembled WGS sequence"/>
</dbReference>
<name>A0A4V1Y011_9ACTN</name>
<accession>A0A4V1Y011</accession>
<evidence type="ECO:0000313" key="2">
    <source>
        <dbReference type="Proteomes" id="UP000295198"/>
    </source>
</evidence>
<dbReference type="OrthoDB" id="3790627at2"/>
<dbReference type="RefSeq" id="WP_134713438.1">
    <property type="nucleotide sequence ID" value="NZ_SDKM01000002.1"/>
</dbReference>
<comment type="caution">
    <text evidence="1">The sequence shown here is derived from an EMBL/GenBank/DDBJ whole genome shotgun (WGS) entry which is preliminary data.</text>
</comment>
<proteinExistence type="predicted"/>
<protein>
    <submittedName>
        <fullName evidence="1">Uncharacterized protein</fullName>
    </submittedName>
</protein>
<dbReference type="EMBL" id="SDKM01000002">
    <property type="protein sequence ID" value="RYP88629.1"/>
    <property type="molecule type" value="Genomic_DNA"/>
</dbReference>
<dbReference type="AlphaFoldDB" id="A0A4V1Y011"/>